<dbReference type="AlphaFoldDB" id="A0A327NT71"/>
<keyword evidence="1" id="KW-0175">Coiled coil</keyword>
<dbReference type="RefSeq" id="WP_111347096.1">
    <property type="nucleotide sequence ID" value="NZ_QLII01000001.1"/>
</dbReference>
<reference evidence="2 3" key="1">
    <citation type="submission" date="2018-06" db="EMBL/GenBank/DDBJ databases">
        <title>Spirosoma sp. HMF3257 Genome sequencing and assembly.</title>
        <authorList>
            <person name="Kang H."/>
            <person name="Cha I."/>
            <person name="Kim H."/>
            <person name="Kang J."/>
            <person name="Joh K."/>
        </authorList>
    </citation>
    <scope>NUCLEOTIDE SEQUENCE [LARGE SCALE GENOMIC DNA]</scope>
    <source>
        <strain evidence="2 3">HMF3257</strain>
    </source>
</reference>
<dbReference type="EMBL" id="QLII01000001">
    <property type="protein sequence ID" value="RAI77004.1"/>
    <property type="molecule type" value="Genomic_DNA"/>
</dbReference>
<name>A0A327NT71_9BACT</name>
<evidence type="ECO:0000256" key="1">
    <source>
        <dbReference type="SAM" id="Coils"/>
    </source>
</evidence>
<accession>A0A327NT71</accession>
<evidence type="ECO:0000313" key="2">
    <source>
        <dbReference type="EMBL" id="RAI77004.1"/>
    </source>
</evidence>
<dbReference type="OrthoDB" id="1164785at2"/>
<evidence type="ECO:0008006" key="4">
    <source>
        <dbReference type="Google" id="ProtNLM"/>
    </source>
</evidence>
<keyword evidence="3" id="KW-1185">Reference proteome</keyword>
<comment type="caution">
    <text evidence="2">The sequence shown here is derived from an EMBL/GenBank/DDBJ whole genome shotgun (WGS) entry which is preliminary data.</text>
</comment>
<sequence>MPSRPPVILAYYAQSKDGTHLNYLRSEYDQICEQWRKADTNQNNPINIQYLPNRKDVVDPEYIRKDIVDYNERVLIFHFSGHTGSDAIFLTGAVGRADGLAGLLAQNARNLKLVFLNGCANEKQVDVLFANNIPVVIATQCKVGDKIATEFSRCFYEALSTYGNTIQSAYTAAFNAVRFNGEVAGSLPPNARQLAESYDINQRGNLETETQTENIWVLYVRSGDEAVVHNPDWWQLPDMVKQASDTISLERAYTCNRKANALVFRQFFDPYGRTAAVQHYLVADQKNVSPLGLSSKLVYERITRDMQRNRNSCFFPDPNVLTFTDDFVELDSPMAYEEIASKIFDKLVSKFPNGPKATWSDFKDFYDLNVARNREYLIVFIKIQEPDLPTLITGISTFITSSIGYAATNPNSRPRLLFFWHILIKPPERNPFSRLLWWVGNTNKQRESCLQRFADLCKPGDPATSQVWIINQNSESLSRPEEDDIEEWLQLSLISPQGRLNELVDVANDDVANLELEFRALIEEKRTKEAALRL</sequence>
<evidence type="ECO:0000313" key="3">
    <source>
        <dbReference type="Proteomes" id="UP000249016"/>
    </source>
</evidence>
<proteinExistence type="predicted"/>
<feature type="coiled-coil region" evidence="1">
    <location>
        <begin position="504"/>
        <end position="531"/>
    </location>
</feature>
<protein>
    <recommendedName>
        <fullName evidence="4">CHAT domain-containing protein</fullName>
    </recommendedName>
</protein>
<gene>
    <name evidence="2" type="ORF">HMF3257_27605</name>
</gene>
<dbReference type="Proteomes" id="UP000249016">
    <property type="component" value="Unassembled WGS sequence"/>
</dbReference>
<organism evidence="2 3">
    <name type="scientific">Spirosoma telluris</name>
    <dbReference type="NCBI Taxonomy" id="2183553"/>
    <lineage>
        <taxon>Bacteria</taxon>
        <taxon>Pseudomonadati</taxon>
        <taxon>Bacteroidota</taxon>
        <taxon>Cytophagia</taxon>
        <taxon>Cytophagales</taxon>
        <taxon>Cytophagaceae</taxon>
        <taxon>Spirosoma</taxon>
    </lineage>
</organism>